<feature type="compositionally biased region" description="Basic and acidic residues" evidence="1">
    <location>
        <begin position="68"/>
        <end position="86"/>
    </location>
</feature>
<sequence>MTCNLSMGFSMIMTKSFTSEFPHVERYFWTMVNQPNVKKILGEVKKAVSMPPVPSMKPVAQPKKIKPKVKDEPKKEAKKEVEKQPAKAEAAGFIPTQRPIFVRMEDTLSGFVTTSTMRRMLVFRAEPLFKVKGLWLFRGQEIPQFVINECYDMELYKWKTKYTRKE</sequence>
<dbReference type="Proteomes" id="UP001396334">
    <property type="component" value="Unassembled WGS sequence"/>
</dbReference>
<comment type="caution">
    <text evidence="3">The sequence shown here is derived from an EMBL/GenBank/DDBJ whole genome shotgun (WGS) entry which is preliminary data.</text>
</comment>
<accession>A0ABR2NKB8</accession>
<dbReference type="Gene3D" id="3.30.70.1010">
    <property type="entry name" value="Translation elongation factor EF1B, gamma chain, conserved domain"/>
    <property type="match status" value="1"/>
</dbReference>
<dbReference type="PANTHER" id="PTHR44372:SF13">
    <property type="entry name" value="ELONGATION FACTOR 1-GAMMA 1-RELATED"/>
    <property type="match status" value="1"/>
</dbReference>
<keyword evidence="4" id="KW-1185">Reference proteome</keyword>
<organism evidence="3 4">
    <name type="scientific">Hibiscus sabdariffa</name>
    <name type="common">roselle</name>
    <dbReference type="NCBI Taxonomy" id="183260"/>
    <lineage>
        <taxon>Eukaryota</taxon>
        <taxon>Viridiplantae</taxon>
        <taxon>Streptophyta</taxon>
        <taxon>Embryophyta</taxon>
        <taxon>Tracheophyta</taxon>
        <taxon>Spermatophyta</taxon>
        <taxon>Magnoliopsida</taxon>
        <taxon>eudicotyledons</taxon>
        <taxon>Gunneridae</taxon>
        <taxon>Pentapetalae</taxon>
        <taxon>rosids</taxon>
        <taxon>malvids</taxon>
        <taxon>Malvales</taxon>
        <taxon>Malvaceae</taxon>
        <taxon>Malvoideae</taxon>
        <taxon>Hibiscus</taxon>
    </lineage>
</organism>
<name>A0ABR2NKB8_9ROSI</name>
<dbReference type="SUPFAM" id="SSF89942">
    <property type="entry name" value="eEF1-gamma domain"/>
    <property type="match status" value="1"/>
</dbReference>
<dbReference type="InterPro" id="IPR044628">
    <property type="entry name" value="EF-1-gamma_plant"/>
</dbReference>
<dbReference type="Gene3D" id="1.20.1050.10">
    <property type="match status" value="1"/>
</dbReference>
<protein>
    <recommendedName>
        <fullName evidence="2">GST C-terminal domain-containing protein</fullName>
    </recommendedName>
</protein>
<dbReference type="EMBL" id="JBBPBN010000132">
    <property type="protein sequence ID" value="KAK8976455.1"/>
    <property type="molecule type" value="Genomic_DNA"/>
</dbReference>
<dbReference type="SUPFAM" id="SSF47616">
    <property type="entry name" value="GST C-terminal domain-like"/>
    <property type="match status" value="1"/>
</dbReference>
<dbReference type="InterPro" id="IPR010987">
    <property type="entry name" value="Glutathione-S-Trfase_C-like"/>
</dbReference>
<dbReference type="PANTHER" id="PTHR44372">
    <property type="entry name" value="ELONGATION FACTOR 1-GAMMA 1-RELATED"/>
    <property type="match status" value="1"/>
</dbReference>
<evidence type="ECO:0000313" key="3">
    <source>
        <dbReference type="EMBL" id="KAK8976455.1"/>
    </source>
</evidence>
<evidence type="ECO:0000313" key="4">
    <source>
        <dbReference type="Proteomes" id="UP001396334"/>
    </source>
</evidence>
<dbReference type="InterPro" id="IPR036282">
    <property type="entry name" value="Glutathione-S-Trfase_C_sf"/>
</dbReference>
<feature type="domain" description="GST C-terminal" evidence="2">
    <location>
        <begin position="1"/>
        <end position="53"/>
    </location>
</feature>
<reference evidence="3 4" key="1">
    <citation type="journal article" date="2024" name="G3 (Bethesda)">
        <title>Genome assembly of Hibiscus sabdariffa L. provides insights into metabolisms of medicinal natural products.</title>
        <authorList>
            <person name="Kim T."/>
        </authorList>
    </citation>
    <scope>NUCLEOTIDE SEQUENCE [LARGE SCALE GENOMIC DNA]</scope>
    <source>
        <strain evidence="3">TK-2024</strain>
        <tissue evidence="3">Old leaves</tissue>
    </source>
</reference>
<feature type="region of interest" description="Disordered" evidence="1">
    <location>
        <begin position="52"/>
        <end position="88"/>
    </location>
</feature>
<evidence type="ECO:0000256" key="1">
    <source>
        <dbReference type="SAM" id="MobiDB-lite"/>
    </source>
</evidence>
<dbReference type="PROSITE" id="PS50405">
    <property type="entry name" value="GST_CTER"/>
    <property type="match status" value="1"/>
</dbReference>
<evidence type="ECO:0000259" key="2">
    <source>
        <dbReference type="PROSITE" id="PS50405"/>
    </source>
</evidence>
<gene>
    <name evidence="3" type="ORF">V6N11_013869</name>
</gene>
<proteinExistence type="predicted"/>
<dbReference type="InterPro" id="IPR036433">
    <property type="entry name" value="EF1B_G_C_sf"/>
</dbReference>